<dbReference type="Proteomes" id="UP000095286">
    <property type="component" value="Unplaced"/>
</dbReference>
<reference evidence="2" key="1">
    <citation type="submission" date="2016-11" db="UniProtKB">
        <authorList>
            <consortium name="WormBaseParasite"/>
        </authorList>
    </citation>
    <scope>IDENTIFICATION</scope>
    <source>
        <strain evidence="2">KR3021</strain>
    </source>
</reference>
<protein>
    <submittedName>
        <fullName evidence="2">Kelch repeat protein</fullName>
    </submittedName>
</protein>
<dbReference type="WBParaSite" id="RSKR_0001044800.1">
    <property type="protein sequence ID" value="RSKR_0001044800.1"/>
    <property type="gene ID" value="RSKR_0001044800"/>
</dbReference>
<name>A0AC35UES7_9BILA</name>
<accession>A0AC35UES7</accession>
<organism evidence="1 2">
    <name type="scientific">Rhabditophanes sp. KR3021</name>
    <dbReference type="NCBI Taxonomy" id="114890"/>
    <lineage>
        <taxon>Eukaryota</taxon>
        <taxon>Metazoa</taxon>
        <taxon>Ecdysozoa</taxon>
        <taxon>Nematoda</taxon>
        <taxon>Chromadorea</taxon>
        <taxon>Rhabditida</taxon>
        <taxon>Tylenchina</taxon>
        <taxon>Panagrolaimomorpha</taxon>
        <taxon>Strongyloidoidea</taxon>
        <taxon>Alloionematidae</taxon>
        <taxon>Rhabditophanes</taxon>
    </lineage>
</organism>
<proteinExistence type="predicted"/>
<evidence type="ECO:0000313" key="2">
    <source>
        <dbReference type="WBParaSite" id="RSKR_0001044800.1"/>
    </source>
</evidence>
<sequence>MEIDQLRTDFATTNLNNKIWMIGGLANNKISNIVQSFDSEKMQWFDEQSLPITMCGHSAVSIPSENSIYVTPGCFNADNMRRYDPRVKGWQTLAEIPMKRQGAGVCLLDKNIVYCGGTKKEDSNWTYRNNCHIYDVSANKWIETITMPIGMCNFKAINLAKEILIFGGLTDGKFMKDIYSFDKNYNIWTKCDLELVFPNSSFSLSAY</sequence>
<evidence type="ECO:0000313" key="1">
    <source>
        <dbReference type="Proteomes" id="UP000095286"/>
    </source>
</evidence>